<dbReference type="Gene3D" id="3.30.565.10">
    <property type="entry name" value="Histidine kinase-like ATPase, C-terminal domain"/>
    <property type="match status" value="1"/>
</dbReference>
<evidence type="ECO:0000256" key="1">
    <source>
        <dbReference type="ARBA" id="ARBA00000085"/>
    </source>
</evidence>
<dbReference type="Proteomes" id="UP001057498">
    <property type="component" value="Chromosome"/>
</dbReference>
<reference evidence="17" key="1">
    <citation type="submission" date="2022-04" db="EMBL/GenBank/DDBJ databases">
        <title>Whole genome sequence of Sphaerotilus sp. FB-5.</title>
        <authorList>
            <person name="Takeda M."/>
            <person name="Narihara S."/>
            <person name="Akimoto M."/>
            <person name="Akimoto R."/>
            <person name="Nishiyashiki S."/>
            <person name="Murakami T."/>
        </authorList>
    </citation>
    <scope>NUCLEOTIDE SEQUENCE</scope>
    <source>
        <strain evidence="17">FB-5</strain>
    </source>
</reference>
<dbReference type="InterPro" id="IPR036097">
    <property type="entry name" value="HisK_dim/P_sf"/>
</dbReference>
<dbReference type="Gene3D" id="1.10.287.130">
    <property type="match status" value="1"/>
</dbReference>
<dbReference type="PROSITE" id="PS50109">
    <property type="entry name" value="HIS_KIN"/>
    <property type="match status" value="1"/>
</dbReference>
<keyword evidence="11" id="KW-0902">Two-component regulatory system</keyword>
<keyword evidence="6 13" id="KW-0812">Transmembrane</keyword>
<name>A0ABN6PM44_9BURK</name>
<feature type="domain" description="PAC" evidence="16">
    <location>
        <begin position="296"/>
        <end position="348"/>
    </location>
</feature>
<keyword evidence="9" id="KW-0067">ATP-binding</keyword>
<evidence type="ECO:0000259" key="14">
    <source>
        <dbReference type="PROSITE" id="PS50109"/>
    </source>
</evidence>
<keyword evidence="7" id="KW-0547">Nucleotide-binding</keyword>
<evidence type="ECO:0000259" key="15">
    <source>
        <dbReference type="PROSITE" id="PS50112"/>
    </source>
</evidence>
<dbReference type="InterPro" id="IPR003594">
    <property type="entry name" value="HATPase_dom"/>
</dbReference>
<evidence type="ECO:0000256" key="6">
    <source>
        <dbReference type="ARBA" id="ARBA00022692"/>
    </source>
</evidence>
<dbReference type="InterPro" id="IPR050351">
    <property type="entry name" value="BphY/WalK/GraS-like"/>
</dbReference>
<dbReference type="SUPFAM" id="SSF55874">
    <property type="entry name" value="ATPase domain of HSP90 chaperone/DNA topoisomerase II/histidine kinase"/>
    <property type="match status" value="1"/>
</dbReference>
<dbReference type="PROSITE" id="PS50112">
    <property type="entry name" value="PAS"/>
    <property type="match status" value="1"/>
</dbReference>
<dbReference type="PANTHER" id="PTHR42878">
    <property type="entry name" value="TWO-COMPONENT HISTIDINE KINASE"/>
    <property type="match status" value="1"/>
</dbReference>
<dbReference type="Pfam" id="PF00989">
    <property type="entry name" value="PAS"/>
    <property type="match status" value="1"/>
</dbReference>
<evidence type="ECO:0000256" key="2">
    <source>
        <dbReference type="ARBA" id="ARBA00004141"/>
    </source>
</evidence>
<dbReference type="PROSITE" id="PS50113">
    <property type="entry name" value="PAC"/>
    <property type="match status" value="1"/>
</dbReference>
<evidence type="ECO:0000256" key="3">
    <source>
        <dbReference type="ARBA" id="ARBA00012438"/>
    </source>
</evidence>
<dbReference type="SMART" id="SM00091">
    <property type="entry name" value="PAS"/>
    <property type="match status" value="2"/>
</dbReference>
<protein>
    <recommendedName>
        <fullName evidence="3">histidine kinase</fullName>
        <ecNumber evidence="3">2.7.13.3</ecNumber>
    </recommendedName>
</protein>
<dbReference type="CDD" id="cd00082">
    <property type="entry name" value="HisKA"/>
    <property type="match status" value="1"/>
</dbReference>
<evidence type="ECO:0000313" key="18">
    <source>
        <dbReference type="Proteomes" id="UP001057498"/>
    </source>
</evidence>
<dbReference type="InterPro" id="IPR000700">
    <property type="entry name" value="PAS-assoc_C"/>
</dbReference>
<feature type="transmembrane region" description="Helical" evidence="13">
    <location>
        <begin position="158"/>
        <end position="178"/>
    </location>
</feature>
<comment type="subcellular location">
    <subcellularLocation>
        <location evidence="2">Membrane</location>
        <topology evidence="2">Multi-pass membrane protein</topology>
    </subcellularLocation>
</comment>
<feature type="transmembrane region" description="Helical" evidence="13">
    <location>
        <begin position="12"/>
        <end position="34"/>
    </location>
</feature>
<feature type="domain" description="PAS" evidence="15">
    <location>
        <begin position="231"/>
        <end position="267"/>
    </location>
</feature>
<dbReference type="InterPro" id="IPR013767">
    <property type="entry name" value="PAS_fold"/>
</dbReference>
<keyword evidence="8" id="KW-0418">Kinase</keyword>
<dbReference type="InterPro" id="IPR005467">
    <property type="entry name" value="His_kinase_dom"/>
</dbReference>
<sequence length="777" mass="83442">MRLIRLPRSLFGRVFALYTVTLVAFVVAGLGLFYRYQFTVELEEAQLRGEALSTVIVPTVSDSVVIGDYDTIRRTLERAVYHSAFASASFIDLQGGAVRAPRDDPPPVTPPTWLRDQVAERLYDINNTITVGGRDYGVLRLSFSAERIAGRLWAQTRIALGLALLAMIGGLIPIRFVLGRWLGKLSRVQEFDQAMQSGEATASLLTVGEVPLEFQATFEVLGRAAATLQAQRAQAAVTLGAIADGVFTLDADGRIVLANPAACAMTGQDLLAMHGQPAAQVLPEVHAGLPTLSPWAGRRVTLTARDGHPLVVDTTLSPIANSDGGTVGYVLACRDISVQHDLEQRLRAELRSREAALNALRNVLEGLTHGPGGAPMQAPGDASGDDLEAISTMISELVTRLQVRGEQLDAIFALSPDGFVSFDAGHRVNYVSPAFAVLTGIPTERVLGASEQAVEALLRAQADDGPLPWAGFAAMRLALRERSGTGPAQRELIDLSCPGKRTLEVRLREGSTAAISQVLSLRDVTHETEVDQMKSEFVSTAAHELRTPMTSIFGFTELMMHTMLPPEKQHRALAAIHRQTKLMIAIVNELLDLARIESRRGKDFVLETVELGEVTRELLQDFSPPADRTAPELTDAVPGALVRVDRDKLRQAAGNVLSNAYKYSPQGGAVQLRIVQEDAATGVLAGARVGIEVRDQGIGMTPEQLARVGERFYRADGSGKIPGTGLGMSIVREILSLLGGELAITSTPGAGTCVTLWLPRAAAQQHAADKQATDLTA</sequence>
<evidence type="ECO:0000256" key="12">
    <source>
        <dbReference type="ARBA" id="ARBA00023136"/>
    </source>
</evidence>
<keyword evidence="5" id="KW-0808">Transferase</keyword>
<dbReference type="InterPro" id="IPR003661">
    <property type="entry name" value="HisK_dim/P_dom"/>
</dbReference>
<evidence type="ECO:0000313" key="17">
    <source>
        <dbReference type="EMBL" id="BDI05312.1"/>
    </source>
</evidence>
<evidence type="ECO:0000256" key="10">
    <source>
        <dbReference type="ARBA" id="ARBA00022989"/>
    </source>
</evidence>
<dbReference type="CDD" id="cd00130">
    <property type="entry name" value="PAS"/>
    <property type="match status" value="1"/>
</dbReference>
<dbReference type="NCBIfam" id="TIGR00229">
    <property type="entry name" value="sensory_box"/>
    <property type="match status" value="1"/>
</dbReference>
<evidence type="ECO:0000259" key="16">
    <source>
        <dbReference type="PROSITE" id="PS50113"/>
    </source>
</evidence>
<dbReference type="EC" id="2.7.13.3" evidence="3"/>
<dbReference type="SUPFAM" id="SSF55785">
    <property type="entry name" value="PYP-like sensor domain (PAS domain)"/>
    <property type="match status" value="2"/>
</dbReference>
<feature type="domain" description="Histidine kinase" evidence="14">
    <location>
        <begin position="540"/>
        <end position="762"/>
    </location>
</feature>
<keyword evidence="10 13" id="KW-1133">Transmembrane helix</keyword>
<evidence type="ECO:0000256" key="5">
    <source>
        <dbReference type="ARBA" id="ARBA00022679"/>
    </source>
</evidence>
<dbReference type="InterPro" id="IPR035965">
    <property type="entry name" value="PAS-like_dom_sf"/>
</dbReference>
<dbReference type="SUPFAM" id="SSF47384">
    <property type="entry name" value="Homodimeric domain of signal transducing histidine kinase"/>
    <property type="match status" value="1"/>
</dbReference>
<evidence type="ECO:0000256" key="11">
    <source>
        <dbReference type="ARBA" id="ARBA00023012"/>
    </source>
</evidence>
<dbReference type="PRINTS" id="PR00344">
    <property type="entry name" value="BCTRLSENSOR"/>
</dbReference>
<dbReference type="InterPro" id="IPR000014">
    <property type="entry name" value="PAS"/>
</dbReference>
<gene>
    <name evidence="17" type="ORF">CATMQ487_22820</name>
</gene>
<evidence type="ECO:0000256" key="8">
    <source>
        <dbReference type="ARBA" id="ARBA00022777"/>
    </source>
</evidence>
<evidence type="ECO:0000256" key="9">
    <source>
        <dbReference type="ARBA" id="ARBA00022840"/>
    </source>
</evidence>
<dbReference type="Pfam" id="PF02518">
    <property type="entry name" value="HATPase_c"/>
    <property type="match status" value="1"/>
</dbReference>
<evidence type="ECO:0000256" key="7">
    <source>
        <dbReference type="ARBA" id="ARBA00022741"/>
    </source>
</evidence>
<accession>A0ABN6PM44</accession>
<dbReference type="RefSeq" id="WP_251973356.1">
    <property type="nucleotide sequence ID" value="NZ_AP025730.1"/>
</dbReference>
<dbReference type="EMBL" id="AP025730">
    <property type="protein sequence ID" value="BDI05312.1"/>
    <property type="molecule type" value="Genomic_DNA"/>
</dbReference>
<organism evidence="17 18">
    <name type="scientific">Sphaerotilus microaerophilus</name>
    <dbReference type="NCBI Taxonomy" id="2914710"/>
    <lineage>
        <taxon>Bacteria</taxon>
        <taxon>Pseudomonadati</taxon>
        <taxon>Pseudomonadota</taxon>
        <taxon>Betaproteobacteria</taxon>
        <taxon>Burkholderiales</taxon>
        <taxon>Sphaerotilaceae</taxon>
        <taxon>Sphaerotilus</taxon>
    </lineage>
</organism>
<dbReference type="Gene3D" id="3.30.450.20">
    <property type="entry name" value="PAS domain"/>
    <property type="match status" value="2"/>
</dbReference>
<dbReference type="SMART" id="SM00388">
    <property type="entry name" value="HisKA"/>
    <property type="match status" value="1"/>
</dbReference>
<dbReference type="Pfam" id="PF13188">
    <property type="entry name" value="PAS_8"/>
    <property type="match status" value="1"/>
</dbReference>
<keyword evidence="12 13" id="KW-0472">Membrane</keyword>
<comment type="catalytic activity">
    <reaction evidence="1">
        <text>ATP + protein L-histidine = ADP + protein N-phospho-L-histidine.</text>
        <dbReference type="EC" id="2.7.13.3"/>
    </reaction>
</comment>
<dbReference type="Pfam" id="PF00512">
    <property type="entry name" value="HisKA"/>
    <property type="match status" value="1"/>
</dbReference>
<dbReference type="PANTHER" id="PTHR42878:SF7">
    <property type="entry name" value="SENSOR HISTIDINE KINASE GLRK"/>
    <property type="match status" value="1"/>
</dbReference>
<dbReference type="InterPro" id="IPR004358">
    <property type="entry name" value="Sig_transdc_His_kin-like_C"/>
</dbReference>
<evidence type="ECO:0000256" key="4">
    <source>
        <dbReference type="ARBA" id="ARBA00022553"/>
    </source>
</evidence>
<keyword evidence="4" id="KW-0597">Phosphoprotein</keyword>
<dbReference type="SMART" id="SM00387">
    <property type="entry name" value="HATPase_c"/>
    <property type="match status" value="1"/>
</dbReference>
<dbReference type="CDD" id="cd00075">
    <property type="entry name" value="HATPase"/>
    <property type="match status" value="1"/>
</dbReference>
<evidence type="ECO:0000256" key="13">
    <source>
        <dbReference type="SAM" id="Phobius"/>
    </source>
</evidence>
<keyword evidence="18" id="KW-1185">Reference proteome</keyword>
<dbReference type="InterPro" id="IPR036890">
    <property type="entry name" value="HATPase_C_sf"/>
</dbReference>
<proteinExistence type="predicted"/>